<keyword evidence="2" id="KW-1185">Reference proteome</keyword>
<reference evidence="2" key="1">
    <citation type="submission" date="2016-06" db="EMBL/GenBank/DDBJ databases">
        <title>Parallel loss of symbiosis genes in relatives of nitrogen-fixing non-legume Parasponia.</title>
        <authorList>
            <person name="Van Velzen R."/>
            <person name="Holmer R."/>
            <person name="Bu F."/>
            <person name="Rutten L."/>
            <person name="Van Zeijl A."/>
            <person name="Liu W."/>
            <person name="Santuari L."/>
            <person name="Cao Q."/>
            <person name="Sharma T."/>
            <person name="Shen D."/>
            <person name="Roswanjaya Y."/>
            <person name="Wardhani T."/>
            <person name="Kalhor M.S."/>
            <person name="Jansen J."/>
            <person name="Van den Hoogen J."/>
            <person name="Gungor B."/>
            <person name="Hartog M."/>
            <person name="Hontelez J."/>
            <person name="Verver J."/>
            <person name="Yang W.-C."/>
            <person name="Schijlen E."/>
            <person name="Repin R."/>
            <person name="Schilthuizen M."/>
            <person name="Schranz E."/>
            <person name="Heidstra R."/>
            <person name="Miyata K."/>
            <person name="Fedorova E."/>
            <person name="Kohlen W."/>
            <person name="Bisseling T."/>
            <person name="Smit S."/>
            <person name="Geurts R."/>
        </authorList>
    </citation>
    <scope>NUCLEOTIDE SEQUENCE [LARGE SCALE GENOMIC DNA]</scope>
    <source>
        <strain evidence="2">cv. WU1-14</strain>
    </source>
</reference>
<gene>
    <name evidence="1" type="ORF">PanWU01x14_293150</name>
</gene>
<evidence type="ECO:0000313" key="2">
    <source>
        <dbReference type="Proteomes" id="UP000237105"/>
    </source>
</evidence>
<sequence length="72" mass="8254">MAPPRTASSRTFYLRIPSLQIYQHGPPSHPSYGRLFVGDRRFLRLESVEPVPESCTTRRATRIARDLAIGLW</sequence>
<dbReference type="EMBL" id="JXTB01000427">
    <property type="protein sequence ID" value="PON40985.1"/>
    <property type="molecule type" value="Genomic_DNA"/>
</dbReference>
<comment type="caution">
    <text evidence="1">The sequence shown here is derived from an EMBL/GenBank/DDBJ whole genome shotgun (WGS) entry which is preliminary data.</text>
</comment>
<dbReference type="AlphaFoldDB" id="A0A2P5AWS9"/>
<name>A0A2P5AWS9_PARAD</name>
<evidence type="ECO:0000313" key="1">
    <source>
        <dbReference type="EMBL" id="PON40985.1"/>
    </source>
</evidence>
<organism evidence="1 2">
    <name type="scientific">Parasponia andersonii</name>
    <name type="common">Sponia andersonii</name>
    <dbReference type="NCBI Taxonomy" id="3476"/>
    <lineage>
        <taxon>Eukaryota</taxon>
        <taxon>Viridiplantae</taxon>
        <taxon>Streptophyta</taxon>
        <taxon>Embryophyta</taxon>
        <taxon>Tracheophyta</taxon>
        <taxon>Spermatophyta</taxon>
        <taxon>Magnoliopsida</taxon>
        <taxon>eudicotyledons</taxon>
        <taxon>Gunneridae</taxon>
        <taxon>Pentapetalae</taxon>
        <taxon>rosids</taxon>
        <taxon>fabids</taxon>
        <taxon>Rosales</taxon>
        <taxon>Cannabaceae</taxon>
        <taxon>Parasponia</taxon>
    </lineage>
</organism>
<accession>A0A2P5AWS9</accession>
<proteinExistence type="predicted"/>
<dbReference type="Proteomes" id="UP000237105">
    <property type="component" value="Unassembled WGS sequence"/>
</dbReference>
<protein>
    <submittedName>
        <fullName evidence="1">Uncharacterized protein</fullName>
    </submittedName>
</protein>
<feature type="non-terminal residue" evidence="1">
    <location>
        <position position="72"/>
    </location>
</feature>